<keyword evidence="11" id="KW-1185">Reference proteome</keyword>
<feature type="transmembrane region" description="Helical" evidence="8">
    <location>
        <begin position="270"/>
        <end position="290"/>
    </location>
</feature>
<dbReference type="PANTHER" id="PTHR22911:SF137">
    <property type="entry name" value="SOLUTE CARRIER FAMILY 35 MEMBER G2-RELATED"/>
    <property type="match status" value="1"/>
</dbReference>
<dbReference type="PANTHER" id="PTHR22911">
    <property type="entry name" value="ACYL-MALONYL CONDENSING ENZYME-RELATED"/>
    <property type="match status" value="1"/>
</dbReference>
<comment type="subcellular location">
    <subcellularLocation>
        <location evidence="1">Cell membrane</location>
        <topology evidence="1">Multi-pass membrane protein</topology>
    </subcellularLocation>
</comment>
<evidence type="ECO:0000256" key="3">
    <source>
        <dbReference type="ARBA" id="ARBA00022448"/>
    </source>
</evidence>
<comment type="similarity">
    <text evidence="2">Belongs to the EamA transporter family.</text>
</comment>
<dbReference type="InterPro" id="IPR004626">
    <property type="entry name" value="RarD"/>
</dbReference>
<reference evidence="10 11" key="1">
    <citation type="submission" date="2021-02" db="EMBL/GenBank/DDBJ databases">
        <authorList>
            <person name="Park J.-S."/>
        </authorList>
    </citation>
    <scope>NUCLEOTIDE SEQUENCE [LARGE SCALE GENOMIC DNA]</scope>
    <source>
        <strain evidence="10 11">188UL20-2</strain>
    </source>
</reference>
<evidence type="ECO:0000256" key="2">
    <source>
        <dbReference type="ARBA" id="ARBA00007362"/>
    </source>
</evidence>
<keyword evidence="4" id="KW-1003">Cell membrane</keyword>
<evidence type="ECO:0000256" key="5">
    <source>
        <dbReference type="ARBA" id="ARBA00022692"/>
    </source>
</evidence>
<accession>A0ABS2HPN4</accession>
<keyword evidence="5 8" id="KW-0812">Transmembrane</keyword>
<evidence type="ECO:0000256" key="8">
    <source>
        <dbReference type="SAM" id="Phobius"/>
    </source>
</evidence>
<feature type="transmembrane region" description="Helical" evidence="8">
    <location>
        <begin position="42"/>
        <end position="64"/>
    </location>
</feature>
<proteinExistence type="inferred from homology"/>
<comment type="caution">
    <text evidence="10">The sequence shown here is derived from an EMBL/GenBank/DDBJ whole genome shotgun (WGS) entry which is preliminary data.</text>
</comment>
<evidence type="ECO:0000256" key="1">
    <source>
        <dbReference type="ARBA" id="ARBA00004651"/>
    </source>
</evidence>
<feature type="transmembrane region" description="Helical" evidence="8">
    <location>
        <begin position="131"/>
        <end position="149"/>
    </location>
</feature>
<feature type="transmembrane region" description="Helical" evidence="8">
    <location>
        <begin position="182"/>
        <end position="200"/>
    </location>
</feature>
<dbReference type="InterPro" id="IPR037185">
    <property type="entry name" value="EmrE-like"/>
</dbReference>
<gene>
    <name evidence="10" type="primary">rarD</name>
    <name evidence="10" type="ORF">JQC93_19835</name>
</gene>
<feature type="domain" description="EamA" evidence="9">
    <location>
        <begin position="156"/>
        <end position="286"/>
    </location>
</feature>
<evidence type="ECO:0000313" key="11">
    <source>
        <dbReference type="Proteomes" id="UP000809621"/>
    </source>
</evidence>
<evidence type="ECO:0000259" key="9">
    <source>
        <dbReference type="Pfam" id="PF00892"/>
    </source>
</evidence>
<sequence>MTMPEQQRAKQGVLLAIAAYTMWGVAPIYFKALDNVPALEILSHRIVWSVLLLALLIHFTQGWTRFKQVITQKKRTFLLLCSATLVAINWLIFIWAVNSEMMLEASLGYYINPLFNVILGMLFLQERLRKLQWLAVALAATGVFIELFAFGSIPYVAFALAISFGVYGLLRKKINIDAQTGLFVETLFLFPVAAIYLLAIDTPTSNMWNNSMSLNSLLIAAGIVTTAPLLCFTAAATRLKLSTLGFFQYIGPSLMFLLAITVYGEPLTEAKMITFSFIWMALILFSFDGLKHHKRQKAVKA</sequence>
<organism evidence="10 11">
    <name type="scientific">Vibrio ulleungensis</name>
    <dbReference type="NCBI Taxonomy" id="2807619"/>
    <lineage>
        <taxon>Bacteria</taxon>
        <taxon>Pseudomonadati</taxon>
        <taxon>Pseudomonadota</taxon>
        <taxon>Gammaproteobacteria</taxon>
        <taxon>Vibrionales</taxon>
        <taxon>Vibrionaceae</taxon>
        <taxon>Vibrio</taxon>
    </lineage>
</organism>
<feature type="transmembrane region" description="Helical" evidence="8">
    <location>
        <begin position="107"/>
        <end position="124"/>
    </location>
</feature>
<evidence type="ECO:0000256" key="7">
    <source>
        <dbReference type="ARBA" id="ARBA00023136"/>
    </source>
</evidence>
<dbReference type="EMBL" id="JAFEUM010000014">
    <property type="protein sequence ID" value="MBM7038632.1"/>
    <property type="molecule type" value="Genomic_DNA"/>
</dbReference>
<protein>
    <submittedName>
        <fullName evidence="10">EamA family transporter RarD</fullName>
    </submittedName>
</protein>
<keyword evidence="7 8" id="KW-0472">Membrane</keyword>
<keyword evidence="3" id="KW-0813">Transport</keyword>
<feature type="domain" description="EamA" evidence="9">
    <location>
        <begin position="12"/>
        <end position="145"/>
    </location>
</feature>
<evidence type="ECO:0000313" key="10">
    <source>
        <dbReference type="EMBL" id="MBM7038632.1"/>
    </source>
</evidence>
<feature type="transmembrane region" description="Helical" evidence="8">
    <location>
        <begin position="212"/>
        <end position="232"/>
    </location>
</feature>
<feature type="transmembrane region" description="Helical" evidence="8">
    <location>
        <begin position="155"/>
        <end position="170"/>
    </location>
</feature>
<dbReference type="SUPFAM" id="SSF103481">
    <property type="entry name" value="Multidrug resistance efflux transporter EmrE"/>
    <property type="match status" value="2"/>
</dbReference>
<dbReference type="RefSeq" id="WP_205160071.1">
    <property type="nucleotide sequence ID" value="NZ_JAFEUM010000014.1"/>
</dbReference>
<keyword evidence="6 8" id="KW-1133">Transmembrane helix</keyword>
<dbReference type="NCBIfam" id="TIGR00688">
    <property type="entry name" value="rarD"/>
    <property type="match status" value="1"/>
</dbReference>
<evidence type="ECO:0000256" key="6">
    <source>
        <dbReference type="ARBA" id="ARBA00022989"/>
    </source>
</evidence>
<dbReference type="Proteomes" id="UP000809621">
    <property type="component" value="Unassembled WGS sequence"/>
</dbReference>
<feature type="transmembrane region" description="Helical" evidence="8">
    <location>
        <begin position="12"/>
        <end position="30"/>
    </location>
</feature>
<feature type="transmembrane region" description="Helical" evidence="8">
    <location>
        <begin position="244"/>
        <end position="264"/>
    </location>
</feature>
<evidence type="ECO:0000256" key="4">
    <source>
        <dbReference type="ARBA" id="ARBA00022475"/>
    </source>
</evidence>
<name>A0ABS2HPN4_9VIBR</name>
<dbReference type="Pfam" id="PF00892">
    <property type="entry name" value="EamA"/>
    <property type="match status" value="2"/>
</dbReference>
<dbReference type="InterPro" id="IPR000620">
    <property type="entry name" value="EamA_dom"/>
</dbReference>
<feature type="transmembrane region" description="Helical" evidence="8">
    <location>
        <begin position="76"/>
        <end position="95"/>
    </location>
</feature>